<evidence type="ECO:0000313" key="2">
    <source>
        <dbReference type="EMBL" id="GGX14993.1"/>
    </source>
</evidence>
<keyword evidence="1" id="KW-1133">Transmembrane helix</keyword>
<dbReference type="AlphaFoldDB" id="A0A918JV08"/>
<dbReference type="Proteomes" id="UP000601108">
    <property type="component" value="Unassembled WGS sequence"/>
</dbReference>
<accession>A0A918JV08</accession>
<keyword evidence="1" id="KW-0472">Membrane</keyword>
<keyword evidence="1" id="KW-0812">Transmembrane</keyword>
<organism evidence="2 3">
    <name type="scientific">Aquimarina muelleri</name>
    <dbReference type="NCBI Taxonomy" id="279356"/>
    <lineage>
        <taxon>Bacteria</taxon>
        <taxon>Pseudomonadati</taxon>
        <taxon>Bacteroidota</taxon>
        <taxon>Flavobacteriia</taxon>
        <taxon>Flavobacteriales</taxon>
        <taxon>Flavobacteriaceae</taxon>
        <taxon>Aquimarina</taxon>
    </lineage>
</organism>
<protein>
    <submittedName>
        <fullName evidence="2">Uncharacterized protein</fullName>
    </submittedName>
</protein>
<sequence length="113" mass="12758">MTSNFSEILLRITGSLFYILPILIFIILAIYYMSKTQSSKEGALILIGNILILIVAILHQFLYLFIDDFGFDLYAIINVGVNAISFVGSVLFLIGLYMMIQKIINTQKDSLKN</sequence>
<proteinExistence type="predicted"/>
<name>A0A918JV08_9FLAO</name>
<reference evidence="2 3" key="1">
    <citation type="journal article" date="2014" name="Int. J. Syst. Evol. Microbiol.">
        <title>Complete genome sequence of Corynebacterium casei LMG S-19264T (=DSM 44701T), isolated from a smear-ripened cheese.</title>
        <authorList>
            <consortium name="US DOE Joint Genome Institute (JGI-PGF)"/>
            <person name="Walter F."/>
            <person name="Albersmeier A."/>
            <person name="Kalinowski J."/>
            <person name="Ruckert C."/>
        </authorList>
    </citation>
    <scope>NUCLEOTIDE SEQUENCE [LARGE SCALE GENOMIC DNA]</scope>
    <source>
        <strain evidence="2 3">KCTC 12285</strain>
    </source>
</reference>
<feature type="transmembrane region" description="Helical" evidence="1">
    <location>
        <begin position="44"/>
        <end position="66"/>
    </location>
</feature>
<keyword evidence="3" id="KW-1185">Reference proteome</keyword>
<gene>
    <name evidence="2" type="ORF">GCM10007384_15850</name>
</gene>
<feature type="transmembrane region" description="Helical" evidence="1">
    <location>
        <begin position="72"/>
        <end position="100"/>
    </location>
</feature>
<evidence type="ECO:0000313" key="3">
    <source>
        <dbReference type="Proteomes" id="UP000601108"/>
    </source>
</evidence>
<feature type="transmembrane region" description="Helical" evidence="1">
    <location>
        <begin position="12"/>
        <end position="32"/>
    </location>
</feature>
<dbReference type="RefSeq" id="WP_155837809.1">
    <property type="nucleotide sequence ID" value="NZ_BMWS01000008.1"/>
</dbReference>
<comment type="caution">
    <text evidence="2">The sequence shown here is derived from an EMBL/GenBank/DDBJ whole genome shotgun (WGS) entry which is preliminary data.</text>
</comment>
<dbReference type="EMBL" id="BMWS01000008">
    <property type="protein sequence ID" value="GGX14993.1"/>
    <property type="molecule type" value="Genomic_DNA"/>
</dbReference>
<evidence type="ECO:0000256" key="1">
    <source>
        <dbReference type="SAM" id="Phobius"/>
    </source>
</evidence>